<dbReference type="AlphaFoldDB" id="C7ZMR2"/>
<dbReference type="KEGG" id="nhe:NECHADRAFT_82337"/>
<dbReference type="eggNOG" id="ENOG502SJD3">
    <property type="taxonomic scope" value="Eukaryota"/>
</dbReference>
<dbReference type="HOGENOM" id="CLU_002639_2_8_1"/>
<sequence length="745" mass="84455">MFSRKHFSSGLQRGDWTGYPYFNGCVFLAFEAYERNGCYGPHVVELPTLLEHVRTCVGCLIFRRAIENLTPHLLQEGRYQSCILCMTGGYDPDNQWNGILTVRIIENEMDDGSKKFQLFRRSTVEPFFEENYDYSGEKRNRFAQSLHVVEDSSSQAAFDRAAKWLAHCVENDKACDPPDDEFMPMHLINVGSASQSPFLFRTTGTRQPYACLSYCWGPGSDAILKTTTSNIEDHYQKIPEFAMPEAIRDAVRVCRGLKIPFLWVDSLCLVQDDTEAWLTGAAQMSQIYLNSHLTIAALEPGTCRASFLGPQKFGDRNWQRLVRPVALDEAADQGHDLLIRPNSDASPRDSPYSLDKRAWCLQESMLPNRRLCFDGNEMIWECLCRQLCECGHTIRKPLTIRHVENGAALKVNRLKATPILSDPRPHSFGRDHVSEYSATWGHIHEMRTTWRRLVGVYSRRQMTRGDDKLRAIAGLAKIFAERFQNEGATNNNDEYLAGLWKHEVHLDLSWAVTSLPSELEDTASRSGSEGPRWNVPTWSWASTPGHIAYDSEQARVSWKYTPQATDACQLVEAHCERENAHDEMSAVIQGRLSLRGALVQVELLAEVESTETLGVPHHFEMRITRDQGCADRVAWARSSNEKVNRVLLDHQKHQVGLQEGASREPVVGAAGEYYCFRIFSWVADTGKVYGGERQFMGPETWFLVLKKSQRVKGAMERIGIGSAETSDSEPCPVFEEYEKTTISIV</sequence>
<dbReference type="RefSeq" id="XP_003040393.1">
    <property type="nucleotide sequence ID" value="XM_003040347.1"/>
</dbReference>
<feature type="domain" description="Heterokaryon incompatibility" evidence="1">
    <location>
        <begin position="209"/>
        <end position="363"/>
    </location>
</feature>
<dbReference type="PANTHER" id="PTHR33112:SF9">
    <property type="entry name" value="HETEROKARYON INCOMPATIBILITY DOMAIN-CONTAINING PROTEIN"/>
    <property type="match status" value="1"/>
</dbReference>
<name>C7ZMR2_FUSV7</name>
<protein>
    <recommendedName>
        <fullName evidence="1">Heterokaryon incompatibility domain-containing protein</fullName>
    </recommendedName>
</protein>
<reference evidence="2 3" key="1">
    <citation type="journal article" date="2009" name="PLoS Genet.">
        <title>The genome of Nectria haematococca: contribution of supernumerary chromosomes to gene expansion.</title>
        <authorList>
            <person name="Coleman J.J."/>
            <person name="Rounsley S.D."/>
            <person name="Rodriguez-Carres M."/>
            <person name="Kuo A."/>
            <person name="Wasmann C.C."/>
            <person name="Grimwood J."/>
            <person name="Schmutz J."/>
            <person name="Taga M."/>
            <person name="White G.J."/>
            <person name="Zhou S."/>
            <person name="Schwartz D.C."/>
            <person name="Freitag M."/>
            <person name="Ma L.J."/>
            <person name="Danchin E.G."/>
            <person name="Henrissat B."/>
            <person name="Coutinho P.M."/>
            <person name="Nelson D.R."/>
            <person name="Straney D."/>
            <person name="Napoli C.A."/>
            <person name="Barker B.M."/>
            <person name="Gribskov M."/>
            <person name="Rep M."/>
            <person name="Kroken S."/>
            <person name="Molnar I."/>
            <person name="Rensing C."/>
            <person name="Kennell J.C."/>
            <person name="Zamora J."/>
            <person name="Farman M.L."/>
            <person name="Selker E.U."/>
            <person name="Salamov A."/>
            <person name="Shapiro H."/>
            <person name="Pangilinan J."/>
            <person name="Lindquist E."/>
            <person name="Lamers C."/>
            <person name="Grigoriev I.V."/>
            <person name="Geiser D.M."/>
            <person name="Covert S.F."/>
            <person name="Temporini E."/>
            <person name="Vanetten H.D."/>
        </authorList>
    </citation>
    <scope>NUCLEOTIDE SEQUENCE [LARGE SCALE GENOMIC DNA]</scope>
    <source>
        <strain evidence="3">ATCC MYA-4622 / CBS 123669 / FGSC 9596 / NRRL 45880 / 77-13-4</strain>
    </source>
</reference>
<dbReference type="OMA" id="CYDGNEM"/>
<dbReference type="EMBL" id="GG698958">
    <property type="protein sequence ID" value="EEU34680.1"/>
    <property type="molecule type" value="Genomic_DNA"/>
</dbReference>
<organism evidence="2 3">
    <name type="scientific">Fusarium vanettenii (strain ATCC MYA-4622 / CBS 123669 / FGSC 9596 / NRRL 45880 / 77-13-4)</name>
    <name type="common">Fusarium solani subsp. pisi</name>
    <dbReference type="NCBI Taxonomy" id="660122"/>
    <lineage>
        <taxon>Eukaryota</taxon>
        <taxon>Fungi</taxon>
        <taxon>Dikarya</taxon>
        <taxon>Ascomycota</taxon>
        <taxon>Pezizomycotina</taxon>
        <taxon>Sordariomycetes</taxon>
        <taxon>Hypocreomycetidae</taxon>
        <taxon>Hypocreales</taxon>
        <taxon>Nectriaceae</taxon>
        <taxon>Fusarium</taxon>
        <taxon>Fusarium solani species complex</taxon>
        <taxon>Fusarium vanettenii</taxon>
    </lineage>
</organism>
<evidence type="ECO:0000259" key="1">
    <source>
        <dbReference type="Pfam" id="PF06985"/>
    </source>
</evidence>
<dbReference type="Proteomes" id="UP000005206">
    <property type="component" value="Chromosome 7"/>
</dbReference>
<accession>C7ZMR2</accession>
<keyword evidence="3" id="KW-1185">Reference proteome</keyword>
<dbReference type="PANTHER" id="PTHR33112">
    <property type="entry name" value="DOMAIN PROTEIN, PUTATIVE-RELATED"/>
    <property type="match status" value="1"/>
</dbReference>
<proteinExistence type="predicted"/>
<dbReference type="InterPro" id="IPR010730">
    <property type="entry name" value="HET"/>
</dbReference>
<dbReference type="InParanoid" id="C7ZMR2"/>
<dbReference type="GeneID" id="9678824"/>
<evidence type="ECO:0000313" key="2">
    <source>
        <dbReference type="EMBL" id="EEU34680.1"/>
    </source>
</evidence>
<dbReference type="Pfam" id="PF06985">
    <property type="entry name" value="HET"/>
    <property type="match status" value="1"/>
</dbReference>
<dbReference type="VEuPathDB" id="FungiDB:NECHADRAFT_82337"/>
<evidence type="ECO:0000313" key="3">
    <source>
        <dbReference type="Proteomes" id="UP000005206"/>
    </source>
</evidence>
<dbReference type="OrthoDB" id="5125733at2759"/>
<gene>
    <name evidence="2" type="ORF">NECHADRAFT_82337</name>
</gene>